<dbReference type="Proteomes" id="UP000662200">
    <property type="component" value="Unassembled WGS sequence"/>
</dbReference>
<sequence>MRGYRPLPVTLAVAGAAGGAAAAALGAGGPAAAVVAAVGLCVVAGHSVSGSV</sequence>
<evidence type="ECO:0000313" key="3">
    <source>
        <dbReference type="Proteomes" id="UP000662200"/>
    </source>
</evidence>
<organism evidence="2 3">
    <name type="scientific">Pilimelia terevasa</name>
    <dbReference type="NCBI Taxonomy" id="53372"/>
    <lineage>
        <taxon>Bacteria</taxon>
        <taxon>Bacillati</taxon>
        <taxon>Actinomycetota</taxon>
        <taxon>Actinomycetes</taxon>
        <taxon>Micromonosporales</taxon>
        <taxon>Micromonosporaceae</taxon>
        <taxon>Pilimelia</taxon>
    </lineage>
</organism>
<gene>
    <name evidence="2" type="ORF">GCM10010124_12220</name>
</gene>
<accession>A0A8J3BH54</accession>
<feature type="chain" id="PRO_5035266766" evidence="1">
    <location>
        <begin position="23"/>
        <end position="52"/>
    </location>
</feature>
<keyword evidence="1" id="KW-0732">Signal</keyword>
<proteinExistence type="predicted"/>
<protein>
    <submittedName>
        <fullName evidence="2">Uncharacterized protein</fullName>
    </submittedName>
</protein>
<dbReference type="AlphaFoldDB" id="A0A8J3BH54"/>
<reference evidence="2" key="1">
    <citation type="journal article" date="2014" name="Int. J. Syst. Evol. Microbiol.">
        <title>Complete genome sequence of Corynebacterium casei LMG S-19264T (=DSM 44701T), isolated from a smear-ripened cheese.</title>
        <authorList>
            <consortium name="US DOE Joint Genome Institute (JGI-PGF)"/>
            <person name="Walter F."/>
            <person name="Albersmeier A."/>
            <person name="Kalinowski J."/>
            <person name="Ruckert C."/>
        </authorList>
    </citation>
    <scope>NUCLEOTIDE SEQUENCE</scope>
    <source>
        <strain evidence="2">JCM 3091</strain>
    </source>
</reference>
<dbReference type="RefSeq" id="WP_189113201.1">
    <property type="nucleotide sequence ID" value="NZ_BMQC01000003.1"/>
</dbReference>
<evidence type="ECO:0000313" key="2">
    <source>
        <dbReference type="EMBL" id="GGK21289.1"/>
    </source>
</evidence>
<evidence type="ECO:0000256" key="1">
    <source>
        <dbReference type="SAM" id="SignalP"/>
    </source>
</evidence>
<comment type="caution">
    <text evidence="2">The sequence shown here is derived from an EMBL/GenBank/DDBJ whole genome shotgun (WGS) entry which is preliminary data.</text>
</comment>
<name>A0A8J3BH54_9ACTN</name>
<dbReference type="EMBL" id="BMQC01000003">
    <property type="protein sequence ID" value="GGK21289.1"/>
    <property type="molecule type" value="Genomic_DNA"/>
</dbReference>
<reference evidence="2" key="2">
    <citation type="submission" date="2020-09" db="EMBL/GenBank/DDBJ databases">
        <authorList>
            <person name="Sun Q."/>
            <person name="Ohkuma M."/>
        </authorList>
    </citation>
    <scope>NUCLEOTIDE SEQUENCE</scope>
    <source>
        <strain evidence="2">JCM 3091</strain>
    </source>
</reference>
<feature type="signal peptide" evidence="1">
    <location>
        <begin position="1"/>
        <end position="22"/>
    </location>
</feature>
<keyword evidence="3" id="KW-1185">Reference proteome</keyword>